<evidence type="ECO:0000256" key="11">
    <source>
        <dbReference type="ARBA" id="ARBA00022989"/>
    </source>
</evidence>
<evidence type="ECO:0000256" key="15">
    <source>
        <dbReference type="SAM" id="MobiDB-lite"/>
    </source>
</evidence>
<dbReference type="AlphaFoldDB" id="A0A6G0J1L2"/>
<dbReference type="GO" id="GO:0007601">
    <property type="term" value="P:visual perception"/>
    <property type="evidence" value="ECO:0007669"/>
    <property type="project" value="InterPro"/>
</dbReference>
<dbReference type="GO" id="GO:0005524">
    <property type="term" value="F:ATP binding"/>
    <property type="evidence" value="ECO:0007669"/>
    <property type="project" value="UniProtKB-UniRule"/>
</dbReference>
<evidence type="ECO:0000256" key="8">
    <source>
        <dbReference type="ARBA" id="ARBA00022741"/>
    </source>
</evidence>
<evidence type="ECO:0000256" key="4">
    <source>
        <dbReference type="ARBA" id="ARBA00022527"/>
    </source>
</evidence>
<feature type="transmembrane region" description="Helical" evidence="16">
    <location>
        <begin position="630"/>
        <end position="655"/>
    </location>
</feature>
<evidence type="ECO:0000313" key="21">
    <source>
        <dbReference type="Proteomes" id="UP000424527"/>
    </source>
</evidence>
<dbReference type="InterPro" id="IPR016137">
    <property type="entry name" value="RGS"/>
</dbReference>
<feature type="domain" description="Protein kinase" evidence="17">
    <location>
        <begin position="190"/>
        <end position="455"/>
    </location>
</feature>
<dbReference type="CDD" id="cd05608">
    <property type="entry name" value="STKc_GRK1"/>
    <property type="match status" value="1"/>
</dbReference>
<evidence type="ECO:0000256" key="1">
    <source>
        <dbReference type="ARBA" id="ARBA00004141"/>
    </source>
</evidence>
<evidence type="ECO:0000259" key="19">
    <source>
        <dbReference type="PROSITE" id="PS51285"/>
    </source>
</evidence>
<evidence type="ECO:0000256" key="9">
    <source>
        <dbReference type="ARBA" id="ARBA00022777"/>
    </source>
</evidence>
<dbReference type="Pfam" id="PF00615">
    <property type="entry name" value="RGS"/>
    <property type="match status" value="1"/>
</dbReference>
<dbReference type="InterPro" id="IPR017441">
    <property type="entry name" value="Protein_kinase_ATP_BS"/>
</dbReference>
<dbReference type="PANTHER" id="PTHR24355:SF11">
    <property type="entry name" value="RHODOPSIN KINASE GRK1"/>
    <property type="match status" value="1"/>
</dbReference>
<organism evidence="20 21">
    <name type="scientific">Larimichthys crocea</name>
    <name type="common">Large yellow croaker</name>
    <name type="synonym">Pseudosciaena crocea</name>
    <dbReference type="NCBI Taxonomy" id="215358"/>
    <lineage>
        <taxon>Eukaryota</taxon>
        <taxon>Metazoa</taxon>
        <taxon>Chordata</taxon>
        <taxon>Craniata</taxon>
        <taxon>Vertebrata</taxon>
        <taxon>Euteleostomi</taxon>
        <taxon>Actinopterygii</taxon>
        <taxon>Neopterygii</taxon>
        <taxon>Teleostei</taxon>
        <taxon>Neoteleostei</taxon>
        <taxon>Acanthomorphata</taxon>
        <taxon>Eupercaria</taxon>
        <taxon>Sciaenidae</taxon>
        <taxon>Larimichthys</taxon>
    </lineage>
</organism>
<dbReference type="Pfam" id="PF00069">
    <property type="entry name" value="Pkinase"/>
    <property type="match status" value="1"/>
</dbReference>
<dbReference type="SMART" id="SM00220">
    <property type="entry name" value="S_TKc"/>
    <property type="match status" value="1"/>
</dbReference>
<keyword evidence="8 14" id="KW-0547">Nucleotide-binding</keyword>
<dbReference type="GO" id="GO:0050254">
    <property type="term" value="F:rhodopsin kinase activity"/>
    <property type="evidence" value="ECO:0007669"/>
    <property type="project" value="InterPro"/>
</dbReference>
<accession>A0A6G0J1L2</accession>
<keyword evidence="4" id="KW-0723">Serine/threonine-protein kinase</keyword>
<dbReference type="PANTHER" id="PTHR24355">
    <property type="entry name" value="G PROTEIN-COUPLED RECEPTOR KINASE/RIBOSOMAL PROTEIN S6 KINASE"/>
    <property type="match status" value="1"/>
</dbReference>
<feature type="transmembrane region" description="Helical" evidence="16">
    <location>
        <begin position="740"/>
        <end position="765"/>
    </location>
</feature>
<evidence type="ECO:0000313" key="20">
    <source>
        <dbReference type="EMBL" id="KAE8297431.1"/>
    </source>
</evidence>
<sequence>MMDDSGMTTLVANYAYISARGGNDGALSANRDKKYHARLKLPHITVCEGLQETLDLGFQTVCVEQPIGKRLFQEFLDTNNEYKGPCHLWKDIEEYNMDEDENRVNKASKIISQYMEPDAEYFCPFLPENGITKVKEKHQEAGDDLFNETMDSVMDFLKEVPYAFFLESMYLKRFLQWKWLEKQPMKEDWFLDFRILGKGGFGEVSACQMKATGKLYACKKLNKKRLKKRKGYEGAMVEKRILARVHSRFIVSLAYAFQTKTELCLIMTIMNGGDLRYHIYNVDEDNPGFEESRACYYAAQIIQGLEHLHQKRIIYRDLKPENVLLDNQGNVRISDLGLAVELAEDQFKIKGYAGTPGFMAPELLKGEEYDYSVDYFTLGVTLYEFMAAKGPFRARGEKVEKKVVKKRILNDAVVYPENFSENARSICEGLLAKEVDKRFGFKDGTCDEIRMHPFFSEINWRKLNAGILTPPFVPDPRRVYAKSIGDVGAFSTVKGVQVEEKDRMFFDEFASGNISIPWQEEMIEMGIYGELTVWEANGSLPNDLRPDLHPGAAAQVLHLLVQYLRRRKSALWVTVALLALALVVLSIGLISATRTDNVPVAGYYPGITLSFGAFLGIVGIHLVENRRPMLVASIIFISIGVIASFFCAIVDGVIASEFIDIRPLKEDMCDYFVSGTAYTYDSYYTEVTCRSFDKTCTMKMRSHTCYCCYLYNCESIDYQTHYYLFTGVSSCYDVIHLYRLLWASVVLNVIALFLGIITAAILGAYKDIQKPTLQMAPSPAPAPHILYNPAQHMLSYPAFCPSGQTLPAYPNYPIPMQHTSSYQPHATNQMIPEGGPGPNGGSEENQNQQPSQAPNQPQPQGVTQETGEYMLTPNAPVLYGATYSPFEKPPPYAC</sequence>
<feature type="transmembrane region" description="Helical" evidence="16">
    <location>
        <begin position="570"/>
        <end position="590"/>
    </location>
</feature>
<keyword evidence="21" id="KW-1185">Reference proteome</keyword>
<comment type="subcellular location">
    <subcellularLocation>
        <location evidence="1">Membrane</location>
        <topology evidence="1">Multi-pass membrane protein</topology>
    </subcellularLocation>
</comment>
<feature type="compositionally biased region" description="Low complexity" evidence="15">
    <location>
        <begin position="841"/>
        <end position="860"/>
    </location>
</feature>
<dbReference type="PRINTS" id="PR00717">
    <property type="entry name" value="GPCRKINASE"/>
</dbReference>
<dbReference type="EMBL" id="REGW02000004">
    <property type="protein sequence ID" value="KAE8297431.1"/>
    <property type="molecule type" value="Genomic_DNA"/>
</dbReference>
<evidence type="ECO:0000256" key="6">
    <source>
        <dbReference type="ARBA" id="ARBA00022679"/>
    </source>
</evidence>
<feature type="binding site" evidence="14">
    <location>
        <position position="219"/>
    </location>
    <ligand>
        <name>ATP</name>
        <dbReference type="ChEBI" id="CHEBI:30616"/>
    </ligand>
</feature>
<dbReference type="SUPFAM" id="SSF48097">
    <property type="entry name" value="Regulator of G-protein signaling, RGS"/>
    <property type="match status" value="1"/>
</dbReference>
<dbReference type="InterPro" id="IPR000719">
    <property type="entry name" value="Prot_kinase_dom"/>
</dbReference>
<dbReference type="InterPro" id="IPR036305">
    <property type="entry name" value="RGS_sf"/>
</dbReference>
<dbReference type="PROSITE" id="PS00107">
    <property type="entry name" value="PROTEIN_KINASE_ATP"/>
    <property type="match status" value="1"/>
</dbReference>
<comment type="caution">
    <text evidence="20">The sequence shown here is derived from an EMBL/GenBank/DDBJ whole genome shotgun (WGS) entry which is preliminary data.</text>
</comment>
<keyword evidence="10 14" id="KW-0067">ATP-binding</keyword>
<protein>
    <submittedName>
        <fullName evidence="20">Rhodopsin kinase</fullName>
    </submittedName>
</protein>
<keyword evidence="7 16" id="KW-0812">Transmembrane</keyword>
<feature type="transmembrane region" description="Helical" evidence="16">
    <location>
        <begin position="602"/>
        <end position="623"/>
    </location>
</feature>
<dbReference type="InterPro" id="IPR000961">
    <property type="entry name" value="AGC-kinase_C"/>
</dbReference>
<dbReference type="GO" id="GO:0005737">
    <property type="term" value="C:cytoplasm"/>
    <property type="evidence" value="ECO:0007669"/>
    <property type="project" value="TreeGrafter"/>
</dbReference>
<dbReference type="GO" id="GO:0022400">
    <property type="term" value="P:regulation of opsin-mediated signaling pathway"/>
    <property type="evidence" value="ECO:0007669"/>
    <property type="project" value="InterPro"/>
</dbReference>
<evidence type="ECO:0000259" key="18">
    <source>
        <dbReference type="PROSITE" id="PS50132"/>
    </source>
</evidence>
<name>A0A6G0J1L2_LARCR</name>
<dbReference type="GO" id="GO:0016020">
    <property type="term" value="C:membrane"/>
    <property type="evidence" value="ECO:0007669"/>
    <property type="project" value="UniProtKB-SubCell"/>
</dbReference>
<feature type="domain" description="RGS" evidence="18">
    <location>
        <begin position="63"/>
        <end position="175"/>
    </location>
</feature>
<dbReference type="InterPro" id="IPR011009">
    <property type="entry name" value="Kinase-like_dom_sf"/>
</dbReference>
<dbReference type="SUPFAM" id="SSF56112">
    <property type="entry name" value="Protein kinase-like (PK-like)"/>
    <property type="match status" value="1"/>
</dbReference>
<dbReference type="GO" id="GO:0007165">
    <property type="term" value="P:signal transduction"/>
    <property type="evidence" value="ECO:0007669"/>
    <property type="project" value="InterPro"/>
</dbReference>
<feature type="region of interest" description="Disordered" evidence="15">
    <location>
        <begin position="822"/>
        <end position="873"/>
    </location>
</feature>
<evidence type="ECO:0000256" key="12">
    <source>
        <dbReference type="ARBA" id="ARBA00023136"/>
    </source>
</evidence>
<dbReference type="InterPro" id="IPR008271">
    <property type="entry name" value="Ser/Thr_kinase_AS"/>
</dbReference>
<evidence type="ECO:0000256" key="16">
    <source>
        <dbReference type="SAM" id="Phobius"/>
    </source>
</evidence>
<dbReference type="Gene3D" id="1.10.167.10">
    <property type="entry name" value="Regulator of G-protein Signalling 4, domain 2"/>
    <property type="match status" value="1"/>
</dbReference>
<evidence type="ECO:0000256" key="5">
    <source>
        <dbReference type="ARBA" id="ARBA00022553"/>
    </source>
</evidence>
<keyword evidence="11 16" id="KW-1133">Transmembrane helix</keyword>
<evidence type="ECO:0000256" key="3">
    <source>
        <dbReference type="ARBA" id="ARBA00009793"/>
    </source>
</evidence>
<comment type="similarity">
    <text evidence="3">Belongs to the protein kinase superfamily. AGC Ser/Thr protein kinase family. GPRK subfamily.</text>
</comment>
<dbReference type="Gene3D" id="3.30.200.20">
    <property type="entry name" value="Phosphorylase Kinase, domain 1"/>
    <property type="match status" value="1"/>
</dbReference>
<dbReference type="InterPro" id="IPR000239">
    <property type="entry name" value="GPCR_kinase"/>
</dbReference>
<evidence type="ECO:0000256" key="13">
    <source>
        <dbReference type="PIRSR" id="PIRSR600239-51"/>
    </source>
</evidence>
<keyword evidence="6" id="KW-0808">Transferase</keyword>
<proteinExistence type="inferred from homology"/>
<reference evidence="20 21" key="1">
    <citation type="submission" date="2019-07" db="EMBL/GenBank/DDBJ databases">
        <title>Chromosome genome assembly for large yellow croaker.</title>
        <authorList>
            <person name="Xiao S."/>
        </authorList>
    </citation>
    <scope>NUCLEOTIDE SEQUENCE [LARGE SCALE GENOMIC DNA]</scope>
    <source>
        <strain evidence="20">JMULYC20181020</strain>
        <tissue evidence="20">Muscle</tissue>
    </source>
</reference>
<evidence type="ECO:0000256" key="7">
    <source>
        <dbReference type="ARBA" id="ARBA00022692"/>
    </source>
</evidence>
<dbReference type="Proteomes" id="UP000424527">
    <property type="component" value="Unassembled WGS sequence"/>
</dbReference>
<dbReference type="PROSITE" id="PS51285">
    <property type="entry name" value="AGC_KINASE_CTER"/>
    <property type="match status" value="1"/>
</dbReference>
<keyword evidence="12 16" id="KW-0472">Membrane</keyword>
<dbReference type="Gene3D" id="1.10.510.10">
    <property type="entry name" value="Transferase(Phosphotransferase) domain 1"/>
    <property type="match status" value="1"/>
</dbReference>
<gene>
    <name evidence="20" type="ORF">D5F01_LYC04050</name>
</gene>
<dbReference type="PROSITE" id="PS00108">
    <property type="entry name" value="PROTEIN_KINASE_ST"/>
    <property type="match status" value="1"/>
</dbReference>
<dbReference type="InterPro" id="IPR044926">
    <property type="entry name" value="RGS_subdomain_2"/>
</dbReference>
<dbReference type="Pfam" id="PF14967">
    <property type="entry name" value="FAM70"/>
    <property type="match status" value="1"/>
</dbReference>
<keyword evidence="9 20" id="KW-0418">Kinase</keyword>
<keyword evidence="5" id="KW-0597">Phosphoprotein</keyword>
<dbReference type="PROSITE" id="PS50011">
    <property type="entry name" value="PROTEIN_KINASE_DOM"/>
    <property type="match status" value="1"/>
</dbReference>
<evidence type="ECO:0000256" key="14">
    <source>
        <dbReference type="PROSITE-ProRule" id="PRU10141"/>
    </source>
</evidence>
<dbReference type="InterPro" id="IPR037716">
    <property type="entry name" value="GRK1_dom"/>
</dbReference>
<comment type="similarity">
    <text evidence="2">Belongs to the TMEM255 family.</text>
</comment>
<evidence type="ECO:0000256" key="2">
    <source>
        <dbReference type="ARBA" id="ARBA00007903"/>
    </source>
</evidence>
<feature type="active site" description="Proton acceptor" evidence="13">
    <location>
        <position position="317"/>
    </location>
</feature>
<dbReference type="FunFam" id="1.10.510.10:FF:000074">
    <property type="entry name" value="G protein-coupled receptor kinase"/>
    <property type="match status" value="1"/>
</dbReference>
<feature type="domain" description="AGC-kinase C-terminal" evidence="19">
    <location>
        <begin position="456"/>
        <end position="521"/>
    </location>
</feature>
<dbReference type="SMART" id="SM00315">
    <property type="entry name" value="RGS"/>
    <property type="match status" value="1"/>
</dbReference>
<dbReference type="PROSITE" id="PS50132">
    <property type="entry name" value="RGS"/>
    <property type="match status" value="1"/>
</dbReference>
<evidence type="ECO:0000256" key="10">
    <source>
        <dbReference type="ARBA" id="ARBA00022840"/>
    </source>
</evidence>
<dbReference type="InterPro" id="IPR028014">
    <property type="entry name" value="TMEM255"/>
</dbReference>
<evidence type="ECO:0000259" key="17">
    <source>
        <dbReference type="PROSITE" id="PS50011"/>
    </source>
</evidence>
<dbReference type="SMART" id="SM00133">
    <property type="entry name" value="S_TK_X"/>
    <property type="match status" value="1"/>
</dbReference>